<dbReference type="AlphaFoldDB" id="B1J773"/>
<dbReference type="KEGG" id="ppw:PputW619_2061"/>
<evidence type="ECO:0000313" key="1">
    <source>
        <dbReference type="EMBL" id="ACA72561.1"/>
    </source>
</evidence>
<protein>
    <recommendedName>
        <fullName evidence="2">YkgJ family cysteine cluster protein</fullName>
    </recommendedName>
</protein>
<sequence>MSRFNCDACGLCCQNLAGQPLYSDLDDGTGVCRHYDKTSSRCGIYEQRPLKCRIDDSYDHIYASHMSRAHFHELNQAACETLKSKRTR</sequence>
<dbReference type="EMBL" id="CP000949">
    <property type="protein sequence ID" value="ACA72561.1"/>
    <property type="molecule type" value="Genomic_DNA"/>
</dbReference>
<dbReference type="HOGENOM" id="CLU_169583_0_0_6"/>
<proteinExistence type="predicted"/>
<reference evidence="1" key="1">
    <citation type="submission" date="2008-02" db="EMBL/GenBank/DDBJ databases">
        <title>Complete sequence of Psuedomonas putida W619.</title>
        <authorList>
            <consortium name="US DOE Joint Genome Institute"/>
            <person name="Copeland A."/>
            <person name="Lucas S."/>
            <person name="Lapidus A."/>
            <person name="Barry K."/>
            <person name="Detter J.C."/>
            <person name="Glavina del Rio T."/>
            <person name="Dalin E."/>
            <person name="Tice H."/>
            <person name="Pitluck S."/>
            <person name="Chain P."/>
            <person name="Malfatti S."/>
            <person name="Shin M."/>
            <person name="Vergez L."/>
            <person name="Schmutz J."/>
            <person name="Larimer F."/>
            <person name="Land M."/>
            <person name="Hauser L."/>
            <person name="Kyrpides N."/>
            <person name="Kim E."/>
            <person name="Taghavi S."/>
            <person name="Vangronsveld D."/>
            <person name="van der Lelie D."/>
            <person name="Richardson P."/>
        </authorList>
    </citation>
    <scope>NUCLEOTIDE SEQUENCE</scope>
    <source>
        <strain evidence="1">W619</strain>
    </source>
</reference>
<dbReference type="OrthoDB" id="71604at2"/>
<name>B1J773_PSEPW</name>
<gene>
    <name evidence="1" type="ordered locus">PputW619_2061</name>
</gene>
<dbReference type="STRING" id="390235.PputW619_2061"/>
<dbReference type="eggNOG" id="COG0727">
    <property type="taxonomic scope" value="Bacteria"/>
</dbReference>
<evidence type="ECO:0008006" key="2">
    <source>
        <dbReference type="Google" id="ProtNLM"/>
    </source>
</evidence>
<organism evidence="1">
    <name type="scientific">Pseudomonas putida (strain W619)</name>
    <dbReference type="NCBI Taxonomy" id="390235"/>
    <lineage>
        <taxon>Bacteria</taxon>
        <taxon>Pseudomonadati</taxon>
        <taxon>Pseudomonadota</taxon>
        <taxon>Gammaproteobacteria</taxon>
        <taxon>Pseudomonadales</taxon>
        <taxon>Pseudomonadaceae</taxon>
        <taxon>Pseudomonas</taxon>
    </lineage>
</organism>
<accession>B1J773</accession>